<name>A0A9D3YCM5_DREPO</name>
<keyword evidence="2" id="KW-1185">Reference proteome</keyword>
<evidence type="ECO:0000313" key="1">
    <source>
        <dbReference type="EMBL" id="KAH3697893.1"/>
    </source>
</evidence>
<proteinExistence type="predicted"/>
<protein>
    <submittedName>
        <fullName evidence="1">Uncharacterized protein</fullName>
    </submittedName>
</protein>
<accession>A0A9D3YCM5</accession>
<organism evidence="1 2">
    <name type="scientific">Dreissena polymorpha</name>
    <name type="common">Zebra mussel</name>
    <name type="synonym">Mytilus polymorpha</name>
    <dbReference type="NCBI Taxonomy" id="45954"/>
    <lineage>
        <taxon>Eukaryota</taxon>
        <taxon>Metazoa</taxon>
        <taxon>Spiralia</taxon>
        <taxon>Lophotrochozoa</taxon>
        <taxon>Mollusca</taxon>
        <taxon>Bivalvia</taxon>
        <taxon>Autobranchia</taxon>
        <taxon>Heteroconchia</taxon>
        <taxon>Euheterodonta</taxon>
        <taxon>Imparidentia</taxon>
        <taxon>Neoheterodontei</taxon>
        <taxon>Myida</taxon>
        <taxon>Dreissenoidea</taxon>
        <taxon>Dreissenidae</taxon>
        <taxon>Dreissena</taxon>
    </lineage>
</organism>
<gene>
    <name evidence="1" type="ORF">DPMN_085405</name>
</gene>
<reference evidence="1" key="1">
    <citation type="journal article" date="2019" name="bioRxiv">
        <title>The Genome of the Zebra Mussel, Dreissena polymorpha: A Resource for Invasive Species Research.</title>
        <authorList>
            <person name="McCartney M.A."/>
            <person name="Auch B."/>
            <person name="Kono T."/>
            <person name="Mallez S."/>
            <person name="Zhang Y."/>
            <person name="Obille A."/>
            <person name="Becker A."/>
            <person name="Abrahante J.E."/>
            <person name="Garbe J."/>
            <person name="Badalamenti J.P."/>
            <person name="Herman A."/>
            <person name="Mangelson H."/>
            <person name="Liachko I."/>
            <person name="Sullivan S."/>
            <person name="Sone E.D."/>
            <person name="Koren S."/>
            <person name="Silverstein K.A.T."/>
            <person name="Beckman K.B."/>
            <person name="Gohl D.M."/>
        </authorList>
    </citation>
    <scope>NUCLEOTIDE SEQUENCE</scope>
    <source>
        <strain evidence="1">Duluth1</strain>
        <tissue evidence="1">Whole animal</tissue>
    </source>
</reference>
<dbReference type="AlphaFoldDB" id="A0A9D3YCM5"/>
<dbReference type="EMBL" id="JAIWYP010000016">
    <property type="protein sequence ID" value="KAH3697893.1"/>
    <property type="molecule type" value="Genomic_DNA"/>
</dbReference>
<dbReference type="Proteomes" id="UP000828390">
    <property type="component" value="Unassembled WGS sequence"/>
</dbReference>
<comment type="caution">
    <text evidence="1">The sequence shown here is derived from an EMBL/GenBank/DDBJ whole genome shotgun (WGS) entry which is preliminary data.</text>
</comment>
<sequence length="68" mass="8050">MAVEVFNGHYIPPGESLRPRAASAEERVELAARREQARRDRESNVNMDLVEYFTQQWAEVHELDYYHD</sequence>
<reference evidence="1" key="2">
    <citation type="submission" date="2020-11" db="EMBL/GenBank/DDBJ databases">
        <authorList>
            <person name="McCartney M.A."/>
            <person name="Auch B."/>
            <person name="Kono T."/>
            <person name="Mallez S."/>
            <person name="Becker A."/>
            <person name="Gohl D.M."/>
            <person name="Silverstein K.A.T."/>
            <person name="Koren S."/>
            <person name="Bechman K.B."/>
            <person name="Herman A."/>
            <person name="Abrahante J.E."/>
            <person name="Garbe J."/>
        </authorList>
    </citation>
    <scope>NUCLEOTIDE SEQUENCE</scope>
    <source>
        <strain evidence="1">Duluth1</strain>
        <tissue evidence="1">Whole animal</tissue>
    </source>
</reference>
<evidence type="ECO:0000313" key="2">
    <source>
        <dbReference type="Proteomes" id="UP000828390"/>
    </source>
</evidence>